<sequence>MADKLNYVDDNIVTPVCKVSDSYGLMSEHNLTINDLINLCGGIPSREITECRIEIITGTKDIVHIKVFTDLYEVVRSIDFEYGLIDNHFMLVYKKGENIGTRLFLNR</sequence>
<dbReference type="OrthoDB" id="8613175at2"/>
<gene>
    <name evidence="1" type="ORF">CLV42_103422</name>
</gene>
<accession>A0A2P8GHI7</accession>
<keyword evidence="2" id="KW-1185">Reference proteome</keyword>
<dbReference type="RefSeq" id="WP_106601743.1">
    <property type="nucleotide sequence ID" value="NZ_PYGK01000003.1"/>
</dbReference>
<protein>
    <submittedName>
        <fullName evidence="1">Uncharacterized protein</fullName>
    </submittedName>
</protein>
<reference evidence="1 2" key="1">
    <citation type="submission" date="2018-03" db="EMBL/GenBank/DDBJ databases">
        <title>Genomic Encyclopedia of Archaeal and Bacterial Type Strains, Phase II (KMG-II): from individual species to whole genera.</title>
        <authorList>
            <person name="Goeker M."/>
        </authorList>
    </citation>
    <scope>NUCLEOTIDE SEQUENCE [LARGE SCALE GENOMIC DNA]</scope>
    <source>
        <strain evidence="1 2">DSM 18107</strain>
    </source>
</reference>
<comment type="caution">
    <text evidence="1">The sequence shown here is derived from an EMBL/GenBank/DDBJ whole genome shotgun (WGS) entry which is preliminary data.</text>
</comment>
<dbReference type="Proteomes" id="UP000240978">
    <property type="component" value="Unassembled WGS sequence"/>
</dbReference>
<proteinExistence type="predicted"/>
<evidence type="ECO:0000313" key="1">
    <source>
        <dbReference type="EMBL" id="PSL33439.1"/>
    </source>
</evidence>
<name>A0A2P8GHI7_9BACT</name>
<organism evidence="1 2">
    <name type="scientific">Chitinophaga ginsengisoli</name>
    <dbReference type="NCBI Taxonomy" id="363837"/>
    <lineage>
        <taxon>Bacteria</taxon>
        <taxon>Pseudomonadati</taxon>
        <taxon>Bacteroidota</taxon>
        <taxon>Chitinophagia</taxon>
        <taxon>Chitinophagales</taxon>
        <taxon>Chitinophagaceae</taxon>
        <taxon>Chitinophaga</taxon>
    </lineage>
</organism>
<dbReference type="EMBL" id="PYGK01000003">
    <property type="protein sequence ID" value="PSL33439.1"/>
    <property type="molecule type" value="Genomic_DNA"/>
</dbReference>
<evidence type="ECO:0000313" key="2">
    <source>
        <dbReference type="Proteomes" id="UP000240978"/>
    </source>
</evidence>
<dbReference type="AlphaFoldDB" id="A0A2P8GHI7"/>